<name>A0ABR4AZJ3_9LECA</name>
<evidence type="ECO:0000256" key="1">
    <source>
        <dbReference type="SAM" id="MobiDB-lite"/>
    </source>
</evidence>
<dbReference type="Proteomes" id="UP001590951">
    <property type="component" value="Unassembled WGS sequence"/>
</dbReference>
<comment type="caution">
    <text evidence="2">The sequence shown here is derived from an EMBL/GenBank/DDBJ whole genome shotgun (WGS) entry which is preliminary data.</text>
</comment>
<feature type="region of interest" description="Disordered" evidence="1">
    <location>
        <begin position="121"/>
        <end position="173"/>
    </location>
</feature>
<keyword evidence="3" id="KW-1185">Reference proteome</keyword>
<protein>
    <submittedName>
        <fullName evidence="2">Uncharacterized protein</fullName>
    </submittedName>
</protein>
<gene>
    <name evidence="2" type="ORF">ABVK25_009238</name>
</gene>
<evidence type="ECO:0000313" key="2">
    <source>
        <dbReference type="EMBL" id="KAL2050568.1"/>
    </source>
</evidence>
<evidence type="ECO:0000313" key="3">
    <source>
        <dbReference type="Proteomes" id="UP001590951"/>
    </source>
</evidence>
<reference evidence="2 3" key="1">
    <citation type="submission" date="2024-09" db="EMBL/GenBank/DDBJ databases">
        <title>Rethinking Asexuality: The Enigmatic Case of Functional Sexual Genes in Lepraria (Stereocaulaceae).</title>
        <authorList>
            <person name="Doellman M."/>
            <person name="Sun Y."/>
            <person name="Barcenas-Pena A."/>
            <person name="Lumbsch H.T."/>
            <person name="Grewe F."/>
        </authorList>
    </citation>
    <scope>NUCLEOTIDE SEQUENCE [LARGE SCALE GENOMIC DNA]</scope>
    <source>
        <strain evidence="2 3">Grewe 0041</strain>
    </source>
</reference>
<dbReference type="InterPro" id="IPR025783">
    <property type="entry name" value="Set9_fungi"/>
</dbReference>
<organism evidence="2 3">
    <name type="scientific">Lepraria finkii</name>
    <dbReference type="NCBI Taxonomy" id="1340010"/>
    <lineage>
        <taxon>Eukaryota</taxon>
        <taxon>Fungi</taxon>
        <taxon>Dikarya</taxon>
        <taxon>Ascomycota</taxon>
        <taxon>Pezizomycotina</taxon>
        <taxon>Lecanoromycetes</taxon>
        <taxon>OSLEUM clade</taxon>
        <taxon>Lecanoromycetidae</taxon>
        <taxon>Lecanorales</taxon>
        <taxon>Lecanorineae</taxon>
        <taxon>Stereocaulaceae</taxon>
        <taxon>Lepraria</taxon>
    </lineage>
</organism>
<accession>A0ABR4AZJ3</accession>
<feature type="compositionally biased region" description="Basic and acidic residues" evidence="1">
    <location>
        <begin position="131"/>
        <end position="144"/>
    </location>
</feature>
<dbReference type="EMBL" id="JBHFEH010000046">
    <property type="protein sequence ID" value="KAL2050568.1"/>
    <property type="molecule type" value="Genomic_DNA"/>
</dbReference>
<proteinExistence type="predicted"/>
<dbReference type="PROSITE" id="PS51567">
    <property type="entry name" value="SAM_MT43_SUVAR420_1"/>
    <property type="match status" value="1"/>
</dbReference>
<sequence length="173" mass="20496">MHNQSKVFKPRPKPVTPQRRRIVQATIELQIPSVRSPGDYIRTHLLLGESFSRWVDCRTCDTCWVQANGYQTRKECPRCERHSKLYGYQWPKTEKQSKYDDEERVMDHRTVHRFIPPEEEAVERKRGRGVIRLDTEAGESERSESTGGDFGSERTDSRTPRRFRGQRPEKYTR</sequence>